<dbReference type="AlphaFoldDB" id="A0AAD6ZHQ7"/>
<evidence type="ECO:0000313" key="2">
    <source>
        <dbReference type="EMBL" id="KAJ7322967.1"/>
    </source>
</evidence>
<comment type="caution">
    <text evidence="2">The sequence shown here is derived from an EMBL/GenBank/DDBJ whole genome shotgun (WGS) entry which is preliminary data.</text>
</comment>
<evidence type="ECO:0000313" key="3">
    <source>
        <dbReference type="Proteomes" id="UP001218218"/>
    </source>
</evidence>
<protein>
    <submittedName>
        <fullName evidence="2">Uncharacterized protein</fullName>
    </submittedName>
</protein>
<dbReference type="Proteomes" id="UP001218218">
    <property type="component" value="Unassembled WGS sequence"/>
</dbReference>
<feature type="region of interest" description="Disordered" evidence="1">
    <location>
        <begin position="1"/>
        <end position="38"/>
    </location>
</feature>
<reference evidence="2" key="1">
    <citation type="submission" date="2023-03" db="EMBL/GenBank/DDBJ databases">
        <title>Massive genome expansion in bonnet fungi (Mycena s.s.) driven by repeated elements and novel gene families across ecological guilds.</title>
        <authorList>
            <consortium name="Lawrence Berkeley National Laboratory"/>
            <person name="Harder C.B."/>
            <person name="Miyauchi S."/>
            <person name="Viragh M."/>
            <person name="Kuo A."/>
            <person name="Thoen E."/>
            <person name="Andreopoulos B."/>
            <person name="Lu D."/>
            <person name="Skrede I."/>
            <person name="Drula E."/>
            <person name="Henrissat B."/>
            <person name="Morin E."/>
            <person name="Kohler A."/>
            <person name="Barry K."/>
            <person name="LaButti K."/>
            <person name="Morin E."/>
            <person name="Salamov A."/>
            <person name="Lipzen A."/>
            <person name="Mereny Z."/>
            <person name="Hegedus B."/>
            <person name="Baldrian P."/>
            <person name="Stursova M."/>
            <person name="Weitz H."/>
            <person name="Taylor A."/>
            <person name="Grigoriev I.V."/>
            <person name="Nagy L.G."/>
            <person name="Martin F."/>
            <person name="Kauserud H."/>
        </authorList>
    </citation>
    <scope>NUCLEOTIDE SEQUENCE</scope>
    <source>
        <strain evidence="2">CBHHK002</strain>
    </source>
</reference>
<feature type="compositionally biased region" description="Acidic residues" evidence="1">
    <location>
        <begin position="13"/>
        <end position="30"/>
    </location>
</feature>
<dbReference type="EMBL" id="JARIHO010000048">
    <property type="protein sequence ID" value="KAJ7322967.1"/>
    <property type="molecule type" value="Genomic_DNA"/>
</dbReference>
<sequence>MVTLCLPRTTTMDGDESDDPETWDMGSEPDDAQRSKKSLPLLGDFDQLRLSQYILTQRDRPISSIESMKRFLESPDDIDSRIEELNEQYGDDLDRVYTAITEEYLDEAEDRYSAFDEKVVHNDIQALYWDLRGEHSNPEPEWNYVVAHTAYAYRTRMEDLTRHIKMRERNQKVAEMDFPQSIAEYRLKPKDTQHRAARFLVLESDEQREKMLSEFTWAWRQVTPLKEEFEANEEFQDEIRSTIAELNSVADPRKR</sequence>
<organism evidence="2 3">
    <name type="scientific">Mycena albidolilacea</name>
    <dbReference type="NCBI Taxonomy" id="1033008"/>
    <lineage>
        <taxon>Eukaryota</taxon>
        <taxon>Fungi</taxon>
        <taxon>Dikarya</taxon>
        <taxon>Basidiomycota</taxon>
        <taxon>Agaricomycotina</taxon>
        <taxon>Agaricomycetes</taxon>
        <taxon>Agaricomycetidae</taxon>
        <taxon>Agaricales</taxon>
        <taxon>Marasmiineae</taxon>
        <taxon>Mycenaceae</taxon>
        <taxon>Mycena</taxon>
    </lineage>
</organism>
<accession>A0AAD6ZHQ7</accession>
<gene>
    <name evidence="2" type="ORF">DFH08DRAFT_888424</name>
</gene>
<evidence type="ECO:0000256" key="1">
    <source>
        <dbReference type="SAM" id="MobiDB-lite"/>
    </source>
</evidence>
<keyword evidence="3" id="KW-1185">Reference proteome</keyword>
<name>A0AAD6ZHQ7_9AGAR</name>
<proteinExistence type="predicted"/>